<name>A0ABR3R1B5_9PLEO</name>
<evidence type="ECO:0000256" key="2">
    <source>
        <dbReference type="ARBA" id="ARBA00022692"/>
    </source>
</evidence>
<dbReference type="EMBL" id="JAKIXB020000023">
    <property type="protein sequence ID" value="KAL1598202.1"/>
    <property type="molecule type" value="Genomic_DNA"/>
</dbReference>
<reference evidence="8 9" key="1">
    <citation type="submission" date="2024-02" db="EMBL/GenBank/DDBJ databases">
        <title>De novo assembly and annotation of 12 fungi associated with fruit tree decline syndrome in Ontario, Canada.</title>
        <authorList>
            <person name="Sulman M."/>
            <person name="Ellouze W."/>
            <person name="Ilyukhin E."/>
        </authorList>
    </citation>
    <scope>NUCLEOTIDE SEQUENCE [LARGE SCALE GENOMIC DNA]</scope>
    <source>
        <strain evidence="8 9">M97-236</strain>
    </source>
</reference>
<dbReference type="SUPFAM" id="SSF103473">
    <property type="entry name" value="MFS general substrate transporter"/>
    <property type="match status" value="1"/>
</dbReference>
<evidence type="ECO:0000256" key="6">
    <source>
        <dbReference type="SAM" id="Phobius"/>
    </source>
</evidence>
<evidence type="ECO:0000256" key="5">
    <source>
        <dbReference type="SAM" id="MobiDB-lite"/>
    </source>
</evidence>
<evidence type="ECO:0000256" key="1">
    <source>
        <dbReference type="ARBA" id="ARBA00004141"/>
    </source>
</evidence>
<feature type="domain" description="Major facilitator superfamily (MFS) profile" evidence="7">
    <location>
        <begin position="77"/>
        <end position="510"/>
    </location>
</feature>
<feature type="transmembrane region" description="Helical" evidence="6">
    <location>
        <begin position="77"/>
        <end position="97"/>
    </location>
</feature>
<protein>
    <recommendedName>
        <fullName evidence="7">Major facilitator superfamily (MFS) profile domain-containing protein</fullName>
    </recommendedName>
</protein>
<comment type="caution">
    <text evidence="8">The sequence shown here is derived from an EMBL/GenBank/DDBJ whole genome shotgun (WGS) entry which is preliminary data.</text>
</comment>
<feature type="region of interest" description="Disordered" evidence="5">
    <location>
        <begin position="1"/>
        <end position="59"/>
    </location>
</feature>
<accession>A0ABR3R1B5</accession>
<evidence type="ECO:0000313" key="8">
    <source>
        <dbReference type="EMBL" id="KAL1598202.1"/>
    </source>
</evidence>
<feature type="transmembrane region" description="Helical" evidence="6">
    <location>
        <begin position="204"/>
        <end position="223"/>
    </location>
</feature>
<gene>
    <name evidence="8" type="ORF">SLS59_006885</name>
</gene>
<keyword evidence="4 6" id="KW-0472">Membrane</keyword>
<organism evidence="8 9">
    <name type="scientific">Nothophoma quercina</name>
    <dbReference type="NCBI Taxonomy" id="749835"/>
    <lineage>
        <taxon>Eukaryota</taxon>
        <taxon>Fungi</taxon>
        <taxon>Dikarya</taxon>
        <taxon>Ascomycota</taxon>
        <taxon>Pezizomycotina</taxon>
        <taxon>Dothideomycetes</taxon>
        <taxon>Pleosporomycetidae</taxon>
        <taxon>Pleosporales</taxon>
        <taxon>Pleosporineae</taxon>
        <taxon>Didymellaceae</taxon>
        <taxon>Nothophoma</taxon>
    </lineage>
</organism>
<feature type="transmembrane region" description="Helical" evidence="6">
    <location>
        <begin position="425"/>
        <end position="446"/>
    </location>
</feature>
<keyword evidence="9" id="KW-1185">Reference proteome</keyword>
<proteinExistence type="predicted"/>
<dbReference type="InterPro" id="IPR020846">
    <property type="entry name" value="MFS_dom"/>
</dbReference>
<evidence type="ECO:0000259" key="7">
    <source>
        <dbReference type="PROSITE" id="PS50850"/>
    </source>
</evidence>
<sequence length="527" mass="58032">MSNQGMEQSASLGQISQCTTPRSYKEESELDEQQQPRGDDLENGDKLAPTTTNKTIDFVPNDPGNPFNWPIAKKYRACILACAMTFIVQINGTMMTSAAEQINESFHVSDEVFPHSYWPVLSWNLGGAAAPLVGLPLMENFGVRYTYLGIYAVLIIFIIPQAVAHNFATLIVVRIITGSCTATLANITSGIVSDIWYPGLIKSFFTSMYIFALLSGLSMGPVFGSLVVKYTTWRWIFIGQIIFYSALIPVLFFALPEVRPDVILHQRAAKIRKETGIAVHTAQEKTKTSLSDILTETLIRPTRLICTEGVLISLGMWSAFVIGIAFMFTQSIMQVYSGLYEWTFFGTGMVQSAIVVGELVGVFAQLVQDRVYFASAKRNTEDPGHPLPEARLYLSIPASFIGLTGGLFFFAWTSFSSVPWMVPSIALGFVGFGMFLCTTALTTYIVDAYAKYAASSVAGVAFLENFMAAFLPLATQSMYRTLGFNWASSLLGFIALVLSCIPVVLIKYGRELRERSPFMEVAGHNKG</sequence>
<dbReference type="Pfam" id="PF07690">
    <property type="entry name" value="MFS_1"/>
    <property type="match status" value="1"/>
</dbReference>
<evidence type="ECO:0000313" key="9">
    <source>
        <dbReference type="Proteomes" id="UP001521222"/>
    </source>
</evidence>
<feature type="compositionally biased region" description="Polar residues" evidence="5">
    <location>
        <begin position="1"/>
        <end position="22"/>
    </location>
</feature>
<dbReference type="InterPro" id="IPR036259">
    <property type="entry name" value="MFS_trans_sf"/>
</dbReference>
<dbReference type="PROSITE" id="PS50850">
    <property type="entry name" value="MFS"/>
    <property type="match status" value="1"/>
</dbReference>
<feature type="transmembrane region" description="Helical" evidence="6">
    <location>
        <begin position="117"/>
        <end position="138"/>
    </location>
</feature>
<dbReference type="Gene3D" id="1.20.1250.20">
    <property type="entry name" value="MFS general substrate transporter like domains"/>
    <property type="match status" value="1"/>
</dbReference>
<feature type="transmembrane region" description="Helical" evidence="6">
    <location>
        <begin position="145"/>
        <end position="164"/>
    </location>
</feature>
<feature type="transmembrane region" description="Helical" evidence="6">
    <location>
        <begin position="235"/>
        <end position="255"/>
    </location>
</feature>
<evidence type="ECO:0000256" key="3">
    <source>
        <dbReference type="ARBA" id="ARBA00022989"/>
    </source>
</evidence>
<keyword evidence="2 6" id="KW-0812">Transmembrane</keyword>
<feature type="transmembrane region" description="Helical" evidence="6">
    <location>
        <begin position="170"/>
        <end position="192"/>
    </location>
</feature>
<dbReference type="Proteomes" id="UP001521222">
    <property type="component" value="Unassembled WGS sequence"/>
</dbReference>
<dbReference type="PANTHER" id="PTHR23502:SF52">
    <property type="entry name" value="MULTIDRUG TRANSPORTER, PUTATIVE (AFU_ORTHOLOGUE AFUA_2G17730)-RELATED"/>
    <property type="match status" value="1"/>
</dbReference>
<feature type="transmembrane region" description="Helical" evidence="6">
    <location>
        <begin position="309"/>
        <end position="328"/>
    </location>
</feature>
<feature type="transmembrane region" description="Helical" evidence="6">
    <location>
        <begin position="486"/>
        <end position="506"/>
    </location>
</feature>
<feature type="transmembrane region" description="Helical" evidence="6">
    <location>
        <begin position="348"/>
        <end position="367"/>
    </location>
</feature>
<keyword evidence="3 6" id="KW-1133">Transmembrane helix</keyword>
<dbReference type="InterPro" id="IPR011701">
    <property type="entry name" value="MFS"/>
</dbReference>
<dbReference type="PANTHER" id="PTHR23502">
    <property type="entry name" value="MAJOR FACILITATOR SUPERFAMILY"/>
    <property type="match status" value="1"/>
</dbReference>
<evidence type="ECO:0000256" key="4">
    <source>
        <dbReference type="ARBA" id="ARBA00023136"/>
    </source>
</evidence>
<comment type="subcellular location">
    <subcellularLocation>
        <location evidence="1">Membrane</location>
        <topology evidence="1">Multi-pass membrane protein</topology>
    </subcellularLocation>
</comment>
<feature type="transmembrane region" description="Helical" evidence="6">
    <location>
        <begin position="392"/>
        <end position="413"/>
    </location>
</feature>
<feature type="transmembrane region" description="Helical" evidence="6">
    <location>
        <begin position="453"/>
        <end position="474"/>
    </location>
</feature>